<reference evidence="13 14" key="1">
    <citation type="journal article" date="2019" name="Nat. Ecol. Evol.">
        <title>Megaphylogeny resolves global patterns of mushroom evolution.</title>
        <authorList>
            <person name="Varga T."/>
            <person name="Krizsan K."/>
            <person name="Foldi C."/>
            <person name="Dima B."/>
            <person name="Sanchez-Garcia M."/>
            <person name="Sanchez-Ramirez S."/>
            <person name="Szollosi G.J."/>
            <person name="Szarkandi J.G."/>
            <person name="Papp V."/>
            <person name="Albert L."/>
            <person name="Andreopoulos W."/>
            <person name="Angelini C."/>
            <person name="Antonin V."/>
            <person name="Barry K.W."/>
            <person name="Bougher N.L."/>
            <person name="Buchanan P."/>
            <person name="Buyck B."/>
            <person name="Bense V."/>
            <person name="Catcheside P."/>
            <person name="Chovatia M."/>
            <person name="Cooper J."/>
            <person name="Damon W."/>
            <person name="Desjardin D."/>
            <person name="Finy P."/>
            <person name="Geml J."/>
            <person name="Haridas S."/>
            <person name="Hughes K."/>
            <person name="Justo A."/>
            <person name="Karasinski D."/>
            <person name="Kautmanova I."/>
            <person name="Kiss B."/>
            <person name="Kocsube S."/>
            <person name="Kotiranta H."/>
            <person name="LaButti K.M."/>
            <person name="Lechner B.E."/>
            <person name="Liimatainen K."/>
            <person name="Lipzen A."/>
            <person name="Lukacs Z."/>
            <person name="Mihaltcheva S."/>
            <person name="Morgado L.N."/>
            <person name="Niskanen T."/>
            <person name="Noordeloos M.E."/>
            <person name="Ohm R.A."/>
            <person name="Ortiz-Santana B."/>
            <person name="Ovrebo C."/>
            <person name="Racz N."/>
            <person name="Riley R."/>
            <person name="Savchenko A."/>
            <person name="Shiryaev A."/>
            <person name="Soop K."/>
            <person name="Spirin V."/>
            <person name="Szebenyi C."/>
            <person name="Tomsovsky M."/>
            <person name="Tulloss R.E."/>
            <person name="Uehling J."/>
            <person name="Grigoriev I.V."/>
            <person name="Vagvolgyi C."/>
            <person name="Papp T."/>
            <person name="Martin F.M."/>
            <person name="Miettinen O."/>
            <person name="Hibbett D.S."/>
            <person name="Nagy L.G."/>
        </authorList>
    </citation>
    <scope>NUCLEOTIDE SEQUENCE [LARGE SCALE GENOMIC DNA]</scope>
    <source>
        <strain evidence="13 14">FP101781</strain>
    </source>
</reference>
<dbReference type="InterPro" id="IPR023468">
    <property type="entry name" value="Riboflavin_kinase"/>
</dbReference>
<evidence type="ECO:0000256" key="2">
    <source>
        <dbReference type="ARBA" id="ARBA00005201"/>
    </source>
</evidence>
<keyword evidence="10" id="KW-0067">ATP-binding</keyword>
<dbReference type="Proteomes" id="UP000298030">
    <property type="component" value="Unassembled WGS sequence"/>
</dbReference>
<keyword evidence="13" id="KW-0418">Kinase</keyword>
<dbReference type="SMART" id="SM00904">
    <property type="entry name" value="Flavokinase"/>
    <property type="match status" value="1"/>
</dbReference>
<dbReference type="OrthoDB" id="276388at2759"/>
<evidence type="ECO:0000256" key="1">
    <source>
        <dbReference type="ARBA" id="ARBA00003572"/>
    </source>
</evidence>
<dbReference type="SUPFAM" id="SSF82114">
    <property type="entry name" value="Riboflavin kinase-like"/>
    <property type="match status" value="1"/>
</dbReference>
<feature type="domain" description="Riboflavin kinase" evidence="12">
    <location>
        <begin position="1"/>
        <end position="69"/>
    </location>
</feature>
<organism evidence="13 14">
    <name type="scientific">Coprinellus micaceus</name>
    <name type="common">Glistening ink-cap mushroom</name>
    <name type="synonym">Coprinus micaceus</name>
    <dbReference type="NCBI Taxonomy" id="71717"/>
    <lineage>
        <taxon>Eukaryota</taxon>
        <taxon>Fungi</taxon>
        <taxon>Dikarya</taxon>
        <taxon>Basidiomycota</taxon>
        <taxon>Agaricomycotina</taxon>
        <taxon>Agaricomycetes</taxon>
        <taxon>Agaricomycetidae</taxon>
        <taxon>Agaricales</taxon>
        <taxon>Agaricineae</taxon>
        <taxon>Psathyrellaceae</taxon>
        <taxon>Coprinellus</taxon>
    </lineage>
</organism>
<dbReference type="GO" id="GO:0009398">
    <property type="term" value="P:FMN biosynthetic process"/>
    <property type="evidence" value="ECO:0007669"/>
    <property type="project" value="UniProtKB-UniPathway"/>
</dbReference>
<dbReference type="Pfam" id="PF01687">
    <property type="entry name" value="Flavokinase"/>
    <property type="match status" value="1"/>
</dbReference>
<dbReference type="UniPathway" id="UPA00276">
    <property type="reaction ID" value="UER00406"/>
</dbReference>
<comment type="similarity">
    <text evidence="3">Belongs to the flavokinase family.</text>
</comment>
<comment type="function">
    <text evidence="1">Catalyzes the phosphorylation of riboflavin (vitamin B2) to form flavin mononucleotide (FMN) coenzyme.</text>
</comment>
<dbReference type="GO" id="GO:0005739">
    <property type="term" value="C:mitochondrion"/>
    <property type="evidence" value="ECO:0007669"/>
    <property type="project" value="TreeGrafter"/>
</dbReference>
<dbReference type="GO" id="GO:0008531">
    <property type="term" value="F:riboflavin kinase activity"/>
    <property type="evidence" value="ECO:0007669"/>
    <property type="project" value="UniProtKB-EC"/>
</dbReference>
<keyword evidence="14" id="KW-1185">Reference proteome</keyword>
<evidence type="ECO:0000256" key="7">
    <source>
        <dbReference type="ARBA" id="ARBA00022643"/>
    </source>
</evidence>
<dbReference type="EC" id="2.7.1.26" evidence="4"/>
<dbReference type="Gene3D" id="2.40.30.30">
    <property type="entry name" value="Riboflavin kinase-like"/>
    <property type="match status" value="1"/>
</dbReference>
<accession>A0A4Y7T0V6</accession>
<proteinExistence type="inferred from homology"/>
<dbReference type="PANTHER" id="PTHR22749">
    <property type="entry name" value="RIBOFLAVIN KINASE/FMN ADENYLYLTRANSFERASE"/>
    <property type="match status" value="1"/>
</dbReference>
<sequence length="100" mass="11675">MSIGYNKFYKNKARSAEVHILHEFGADFYDVEMRVLITGFIREERDYDEVQELIEDIKVDCDVARNSLDREAWVLRETGQGTLDGSWLVRETAEQDMVVV</sequence>
<evidence type="ECO:0000259" key="12">
    <source>
        <dbReference type="SMART" id="SM00904"/>
    </source>
</evidence>
<dbReference type="GO" id="GO:0009231">
    <property type="term" value="P:riboflavin biosynthetic process"/>
    <property type="evidence" value="ECO:0007669"/>
    <property type="project" value="InterPro"/>
</dbReference>
<keyword evidence="7" id="KW-0288">FMN</keyword>
<dbReference type="GO" id="GO:0005524">
    <property type="term" value="F:ATP binding"/>
    <property type="evidence" value="ECO:0007669"/>
    <property type="project" value="UniProtKB-KW"/>
</dbReference>
<dbReference type="STRING" id="71717.A0A4Y7T0V6"/>
<evidence type="ECO:0000256" key="8">
    <source>
        <dbReference type="ARBA" id="ARBA00022679"/>
    </source>
</evidence>
<evidence type="ECO:0000256" key="5">
    <source>
        <dbReference type="ARBA" id="ARBA00017394"/>
    </source>
</evidence>
<dbReference type="EMBL" id="QPFP01000037">
    <property type="protein sequence ID" value="TEB27790.1"/>
    <property type="molecule type" value="Genomic_DNA"/>
</dbReference>
<keyword evidence="6" id="KW-0285">Flavoprotein</keyword>
<dbReference type="PANTHER" id="PTHR22749:SF6">
    <property type="entry name" value="RIBOFLAVIN KINASE"/>
    <property type="match status" value="1"/>
</dbReference>
<evidence type="ECO:0000256" key="3">
    <source>
        <dbReference type="ARBA" id="ARBA00010108"/>
    </source>
</evidence>
<evidence type="ECO:0000256" key="10">
    <source>
        <dbReference type="ARBA" id="ARBA00022840"/>
    </source>
</evidence>
<gene>
    <name evidence="13" type="ORF">FA13DRAFT_1633986</name>
</gene>
<evidence type="ECO:0000256" key="4">
    <source>
        <dbReference type="ARBA" id="ARBA00012105"/>
    </source>
</evidence>
<evidence type="ECO:0000313" key="14">
    <source>
        <dbReference type="Proteomes" id="UP000298030"/>
    </source>
</evidence>
<evidence type="ECO:0000313" key="13">
    <source>
        <dbReference type="EMBL" id="TEB27790.1"/>
    </source>
</evidence>
<evidence type="ECO:0000256" key="6">
    <source>
        <dbReference type="ARBA" id="ARBA00022630"/>
    </source>
</evidence>
<dbReference type="InterPro" id="IPR015865">
    <property type="entry name" value="Riboflavin_kinase_bac/euk"/>
</dbReference>
<dbReference type="AlphaFoldDB" id="A0A4Y7T0V6"/>
<evidence type="ECO:0000256" key="11">
    <source>
        <dbReference type="ARBA" id="ARBA00029960"/>
    </source>
</evidence>
<keyword evidence="9" id="KW-0547">Nucleotide-binding</keyword>
<dbReference type="InterPro" id="IPR023465">
    <property type="entry name" value="Riboflavin_kinase_dom_sf"/>
</dbReference>
<keyword evidence="8" id="KW-0808">Transferase</keyword>
<comment type="pathway">
    <text evidence="2">Cofactor biosynthesis; FMN biosynthesis; FMN from riboflavin (ATP route): step 1/1.</text>
</comment>
<protein>
    <recommendedName>
        <fullName evidence="5">Riboflavin kinase</fullName>
        <ecNumber evidence="4">2.7.1.26</ecNumber>
    </recommendedName>
    <alternativeName>
        <fullName evidence="11">Flavin mononucleotide kinase 1</fullName>
    </alternativeName>
</protein>
<comment type="caution">
    <text evidence="13">The sequence shown here is derived from an EMBL/GenBank/DDBJ whole genome shotgun (WGS) entry which is preliminary data.</text>
</comment>
<name>A0A4Y7T0V6_COPMI</name>
<evidence type="ECO:0000256" key="9">
    <source>
        <dbReference type="ARBA" id="ARBA00022741"/>
    </source>
</evidence>